<dbReference type="PANTHER" id="PTHR32108">
    <property type="entry name" value="DNA-DIRECTED RNA POLYMERASE SUBUNIT ALPHA"/>
    <property type="match status" value="1"/>
</dbReference>
<evidence type="ECO:0000256" key="1">
    <source>
        <dbReference type="SAM" id="Coils"/>
    </source>
</evidence>
<gene>
    <name evidence="3" type="ORF">KIW84_025210</name>
</gene>
<keyword evidence="4" id="KW-1185">Reference proteome</keyword>
<feature type="compositionally biased region" description="Polar residues" evidence="2">
    <location>
        <begin position="358"/>
        <end position="368"/>
    </location>
</feature>
<protein>
    <recommendedName>
        <fullName evidence="5">Gag-pro-like protein</fullName>
    </recommendedName>
</protein>
<evidence type="ECO:0008006" key="5">
    <source>
        <dbReference type="Google" id="ProtNLM"/>
    </source>
</evidence>
<dbReference type="AlphaFoldDB" id="A0A9D5BD00"/>
<evidence type="ECO:0000313" key="4">
    <source>
        <dbReference type="Proteomes" id="UP001058974"/>
    </source>
</evidence>
<dbReference type="EMBL" id="JAMSHJ010000002">
    <property type="protein sequence ID" value="KAI5439745.1"/>
    <property type="molecule type" value="Genomic_DNA"/>
</dbReference>
<dbReference type="Gramene" id="Psat02G0521000-T1">
    <property type="protein sequence ID" value="KAI5439745.1"/>
    <property type="gene ID" value="KIW84_025210"/>
</dbReference>
<feature type="region of interest" description="Disordered" evidence="2">
    <location>
        <begin position="458"/>
        <end position="479"/>
    </location>
</feature>
<evidence type="ECO:0000313" key="3">
    <source>
        <dbReference type="EMBL" id="KAI5439745.1"/>
    </source>
</evidence>
<feature type="region of interest" description="Disordered" evidence="2">
    <location>
        <begin position="358"/>
        <end position="402"/>
    </location>
</feature>
<dbReference type="PANTHER" id="PTHR32108:SF9">
    <property type="entry name" value="REVERSE TRANSCRIPTASE RNASE H-LIKE DOMAIN-CONTAINING PROTEIN"/>
    <property type="match status" value="1"/>
</dbReference>
<sequence length="635" mass="71544">MHPYMHSCIFKTESHSVLSSSSFTLNFQHQYNTRARARQRMADQEHELERVSSELEDLRGNMGQVMEILQVIRAKLDTQTTVVSEIAGPTIEPQPARTVPTTWPTYGLPPGFTPKVEGAPGFAPPSQQTARLPTINENHPVVHTFAPPLVRAHVQPYFEDQQHAPDFSDEDEERQEDIRGMKENYQMLEKRLRAMEGDQVFGATAKEMCLVSGLVIPAKFKTPDFDRYEGYLCPKSHLIIYYRKMAAHVEDDKLMIHCFQDSLRGAPSKWYLSLDQNRRQLLSMSQKDKESFKEYAQRWREVASQVEPPLAEKELADWFMDTVKPVFYERMVSSVSASFSDLVAVGIKVELGLKNGKMMTTSETSGSNAKKFPGGFQRKKEGDTNAVSTSQRRSLSWKKQHQLTQQHQFSQQQPIYPVQYVQQPYVAAVTPNFNQSQASVYQPVQQAPIYQQVPAPPAYQQPRAQAPHPQNPPNQNRVQRGRLPFASIPMTYTELYPSLLQKGLVTPKSLGPPPNPLPPWYNPDAHCPFHGGAPGHDLEGCYALKHIVRDLVEKKILSFRDVGPNVKSNPLPAHGDVNAVEDASDGCIIKNVKDVKTPLLALHAGLVGARLIDTCHDNCEECAVHPRGCKVNHSR</sequence>
<comment type="caution">
    <text evidence="3">The sequence shown here is derived from an EMBL/GenBank/DDBJ whole genome shotgun (WGS) entry which is preliminary data.</text>
</comment>
<feature type="compositionally biased region" description="Polar residues" evidence="2">
    <location>
        <begin position="385"/>
        <end position="394"/>
    </location>
</feature>
<dbReference type="Proteomes" id="UP001058974">
    <property type="component" value="Chromosome 2"/>
</dbReference>
<feature type="compositionally biased region" description="Low complexity" evidence="2">
    <location>
        <begin position="460"/>
        <end position="478"/>
    </location>
</feature>
<accession>A0A9D5BD00</accession>
<proteinExistence type="predicted"/>
<evidence type="ECO:0000256" key="2">
    <source>
        <dbReference type="SAM" id="MobiDB-lite"/>
    </source>
</evidence>
<feature type="coiled-coil region" evidence="1">
    <location>
        <begin position="34"/>
        <end position="61"/>
    </location>
</feature>
<reference evidence="3 4" key="1">
    <citation type="journal article" date="2022" name="Nat. Genet.">
        <title>Improved pea reference genome and pan-genome highlight genomic features and evolutionary characteristics.</title>
        <authorList>
            <person name="Yang T."/>
            <person name="Liu R."/>
            <person name="Luo Y."/>
            <person name="Hu S."/>
            <person name="Wang D."/>
            <person name="Wang C."/>
            <person name="Pandey M.K."/>
            <person name="Ge S."/>
            <person name="Xu Q."/>
            <person name="Li N."/>
            <person name="Li G."/>
            <person name="Huang Y."/>
            <person name="Saxena R.K."/>
            <person name="Ji Y."/>
            <person name="Li M."/>
            <person name="Yan X."/>
            <person name="He Y."/>
            <person name="Liu Y."/>
            <person name="Wang X."/>
            <person name="Xiang C."/>
            <person name="Varshney R.K."/>
            <person name="Ding H."/>
            <person name="Gao S."/>
            <person name="Zong X."/>
        </authorList>
    </citation>
    <scope>NUCLEOTIDE SEQUENCE [LARGE SCALE GENOMIC DNA]</scope>
    <source>
        <strain evidence="3 4">cv. Zhongwan 6</strain>
    </source>
</reference>
<organism evidence="3 4">
    <name type="scientific">Pisum sativum</name>
    <name type="common">Garden pea</name>
    <name type="synonym">Lathyrus oleraceus</name>
    <dbReference type="NCBI Taxonomy" id="3888"/>
    <lineage>
        <taxon>Eukaryota</taxon>
        <taxon>Viridiplantae</taxon>
        <taxon>Streptophyta</taxon>
        <taxon>Embryophyta</taxon>
        <taxon>Tracheophyta</taxon>
        <taxon>Spermatophyta</taxon>
        <taxon>Magnoliopsida</taxon>
        <taxon>eudicotyledons</taxon>
        <taxon>Gunneridae</taxon>
        <taxon>Pentapetalae</taxon>
        <taxon>rosids</taxon>
        <taxon>fabids</taxon>
        <taxon>Fabales</taxon>
        <taxon>Fabaceae</taxon>
        <taxon>Papilionoideae</taxon>
        <taxon>50 kb inversion clade</taxon>
        <taxon>NPAAA clade</taxon>
        <taxon>Hologalegina</taxon>
        <taxon>IRL clade</taxon>
        <taxon>Fabeae</taxon>
        <taxon>Lathyrus</taxon>
    </lineage>
</organism>
<name>A0A9D5BD00_PEA</name>
<keyword evidence="1" id="KW-0175">Coiled coil</keyword>